<proteinExistence type="predicted"/>
<comment type="caution">
    <text evidence="2">The sequence shown here is derived from an EMBL/GenBank/DDBJ whole genome shotgun (WGS) entry which is preliminary data.</text>
</comment>
<evidence type="ECO:0000313" key="3">
    <source>
        <dbReference type="Proteomes" id="UP001432027"/>
    </source>
</evidence>
<evidence type="ECO:0000256" key="1">
    <source>
        <dbReference type="SAM" id="Coils"/>
    </source>
</evidence>
<dbReference type="EMBL" id="BTSX01000002">
    <property type="protein sequence ID" value="GMS86540.1"/>
    <property type="molecule type" value="Genomic_DNA"/>
</dbReference>
<accession>A0AAV5STX5</accession>
<keyword evidence="1" id="KW-0175">Coiled coil</keyword>
<sequence>MNGQENVLQFTDREPLPRDTYIFQIADGTIFYYYCPSARLAKQRLYVKYKGEEIDADLPGDKIEFKGTYGYASYFTCKGKIYQVVFYPPANITVSYRRDVMEGETISSGVCSARIERNGNKYVYRLCENPDRDGIFVDFPQEVLKRMELRRLHRGKLVFFSKVTDAIRPRAKKLRDNAILVEARDLYAIFVRDYSPFLYLSDGSCIFTLNTDTLEFLPILQTCDLHISYFVGVYDGEISILGMRKGEYHLMSARLPNGYFESSSNSTRVQAQEHEAIVAQVKAMYKEVCEKNMKLEQKLHLSEQTNAELISEIDDLRRINSEMSQELFQAQRLSENAMRCYEDLQEKSRHFEKCQQSKVDEIVKFERWTEDLQEKNRQLEKQSRVEDTIRIEMTNTITDLQKKNVELTEELCRLNRAKDAENNNLASELRNIITELMQEKDRLQKDNEEEFDENGTVNENGTINELREVIAKLRLDQIPEQDG</sequence>
<feature type="non-terminal residue" evidence="2">
    <location>
        <position position="483"/>
    </location>
</feature>
<feature type="coiled-coil region" evidence="1">
    <location>
        <begin position="278"/>
        <end position="326"/>
    </location>
</feature>
<reference evidence="2" key="1">
    <citation type="submission" date="2023-10" db="EMBL/GenBank/DDBJ databases">
        <title>Genome assembly of Pristionchus species.</title>
        <authorList>
            <person name="Yoshida K."/>
            <person name="Sommer R.J."/>
        </authorList>
    </citation>
    <scope>NUCLEOTIDE SEQUENCE</scope>
    <source>
        <strain evidence="2">RS0144</strain>
    </source>
</reference>
<feature type="coiled-coil region" evidence="1">
    <location>
        <begin position="362"/>
        <end position="453"/>
    </location>
</feature>
<evidence type="ECO:0000313" key="2">
    <source>
        <dbReference type="EMBL" id="GMS86540.1"/>
    </source>
</evidence>
<gene>
    <name evidence="2" type="ORF">PENTCL1PPCAC_8715</name>
</gene>
<dbReference type="Proteomes" id="UP001432027">
    <property type="component" value="Unassembled WGS sequence"/>
</dbReference>
<protein>
    <submittedName>
        <fullName evidence="2">Uncharacterized protein</fullName>
    </submittedName>
</protein>
<dbReference type="AlphaFoldDB" id="A0AAV5STX5"/>
<organism evidence="2 3">
    <name type="scientific">Pristionchus entomophagus</name>
    <dbReference type="NCBI Taxonomy" id="358040"/>
    <lineage>
        <taxon>Eukaryota</taxon>
        <taxon>Metazoa</taxon>
        <taxon>Ecdysozoa</taxon>
        <taxon>Nematoda</taxon>
        <taxon>Chromadorea</taxon>
        <taxon>Rhabditida</taxon>
        <taxon>Rhabditina</taxon>
        <taxon>Diplogasteromorpha</taxon>
        <taxon>Diplogasteroidea</taxon>
        <taxon>Neodiplogasteridae</taxon>
        <taxon>Pristionchus</taxon>
    </lineage>
</organism>
<keyword evidence="3" id="KW-1185">Reference proteome</keyword>
<name>A0AAV5STX5_9BILA</name>